<organism evidence="2">
    <name type="scientific">Brassica cretica</name>
    <name type="common">Mustard</name>
    <dbReference type="NCBI Taxonomy" id="69181"/>
    <lineage>
        <taxon>Eukaryota</taxon>
        <taxon>Viridiplantae</taxon>
        <taxon>Streptophyta</taxon>
        <taxon>Embryophyta</taxon>
        <taxon>Tracheophyta</taxon>
        <taxon>Spermatophyta</taxon>
        <taxon>Magnoliopsida</taxon>
        <taxon>eudicotyledons</taxon>
        <taxon>Gunneridae</taxon>
        <taxon>Pentapetalae</taxon>
        <taxon>rosids</taxon>
        <taxon>malvids</taxon>
        <taxon>Brassicales</taxon>
        <taxon>Brassicaceae</taxon>
        <taxon>Brassiceae</taxon>
        <taxon>Brassica</taxon>
    </lineage>
</organism>
<comment type="caution">
    <text evidence="2">The sequence shown here is derived from an EMBL/GenBank/DDBJ whole genome shotgun (WGS) entry which is preliminary data.</text>
</comment>
<proteinExistence type="predicted"/>
<evidence type="ECO:0000313" key="2">
    <source>
        <dbReference type="EMBL" id="KAF2547794.1"/>
    </source>
</evidence>
<accession>A0A8S9GSV5</accession>
<reference evidence="2" key="1">
    <citation type="submission" date="2019-12" db="EMBL/GenBank/DDBJ databases">
        <title>Genome sequencing and annotation of Brassica cretica.</title>
        <authorList>
            <person name="Studholme D.J."/>
            <person name="Sarris P.F."/>
        </authorList>
    </citation>
    <scope>NUCLEOTIDE SEQUENCE</scope>
    <source>
        <strain evidence="2">PFS-102/07</strain>
        <tissue evidence="2">Leaf</tissue>
    </source>
</reference>
<protein>
    <submittedName>
        <fullName evidence="2">Uncharacterized protein</fullName>
    </submittedName>
</protein>
<sequence length="98" mass="10967">MIPRLSRSGYVTFLLPSYFKQSFHEFLLLEITWCDFVNSWGSLLDGGAAACVVLILGTLGAIYIRVVPFILGGVELFEDSSEMELSLCDVILEKDWLS</sequence>
<name>A0A8S9GSV5_BRACR</name>
<keyword evidence="1" id="KW-0472">Membrane</keyword>
<feature type="transmembrane region" description="Helical" evidence="1">
    <location>
        <begin position="46"/>
        <end position="64"/>
    </location>
</feature>
<dbReference type="AlphaFoldDB" id="A0A8S9GSV5"/>
<evidence type="ECO:0000256" key="1">
    <source>
        <dbReference type="SAM" id="Phobius"/>
    </source>
</evidence>
<dbReference type="EMBL" id="QGKY02001925">
    <property type="protein sequence ID" value="KAF2547794.1"/>
    <property type="molecule type" value="Genomic_DNA"/>
</dbReference>
<keyword evidence="1" id="KW-0812">Transmembrane</keyword>
<gene>
    <name evidence="2" type="ORF">F2Q70_00023553</name>
</gene>
<keyword evidence="1" id="KW-1133">Transmembrane helix</keyword>